<evidence type="ECO:0000256" key="3">
    <source>
        <dbReference type="ARBA" id="ARBA00022692"/>
    </source>
</evidence>
<dbReference type="InterPro" id="IPR004869">
    <property type="entry name" value="MMPL_dom"/>
</dbReference>
<keyword evidence="4 6" id="KW-1133">Transmembrane helix</keyword>
<dbReference type="AlphaFoldDB" id="A0AAU8GB24"/>
<feature type="transmembrane region" description="Helical" evidence="6">
    <location>
        <begin position="577"/>
        <end position="598"/>
    </location>
</feature>
<keyword evidence="5 6" id="KW-0472">Membrane</keyword>
<keyword evidence="3 6" id="KW-0812">Transmembrane</keyword>
<feature type="transmembrane region" description="Helical" evidence="6">
    <location>
        <begin position="696"/>
        <end position="719"/>
    </location>
</feature>
<evidence type="ECO:0000259" key="7">
    <source>
        <dbReference type="PROSITE" id="PS50156"/>
    </source>
</evidence>
<feature type="transmembrane region" description="Helical" evidence="6">
    <location>
        <begin position="254"/>
        <end position="276"/>
    </location>
</feature>
<feature type="transmembrane region" description="Helical" evidence="6">
    <location>
        <begin position="618"/>
        <end position="639"/>
    </location>
</feature>
<proteinExistence type="predicted"/>
<accession>A0AAU8GB24</accession>
<protein>
    <submittedName>
        <fullName evidence="8">MMPL family transporter</fullName>
    </submittedName>
</protein>
<dbReference type="Pfam" id="PF03176">
    <property type="entry name" value="MMPL"/>
    <property type="match status" value="2"/>
</dbReference>
<feature type="transmembrane region" description="Helical" evidence="6">
    <location>
        <begin position="666"/>
        <end position="684"/>
    </location>
</feature>
<feature type="transmembrane region" description="Helical" evidence="6">
    <location>
        <begin position="331"/>
        <end position="355"/>
    </location>
</feature>
<evidence type="ECO:0000256" key="5">
    <source>
        <dbReference type="ARBA" id="ARBA00023136"/>
    </source>
</evidence>
<feature type="transmembrane region" description="Helical" evidence="6">
    <location>
        <begin position="394"/>
        <end position="412"/>
    </location>
</feature>
<dbReference type="EMBL" id="CP159307">
    <property type="protein sequence ID" value="XCH33276.1"/>
    <property type="molecule type" value="Genomic_DNA"/>
</dbReference>
<feature type="transmembrane region" description="Helical" evidence="6">
    <location>
        <begin position="31"/>
        <end position="54"/>
    </location>
</feature>
<dbReference type="Gene3D" id="1.20.1640.10">
    <property type="entry name" value="Multidrug efflux transporter AcrB transmembrane domain"/>
    <property type="match status" value="2"/>
</dbReference>
<dbReference type="RefSeq" id="WP_353714517.1">
    <property type="nucleotide sequence ID" value="NZ_CP159307.1"/>
</dbReference>
<dbReference type="InterPro" id="IPR000731">
    <property type="entry name" value="SSD"/>
</dbReference>
<dbReference type="PROSITE" id="PS50156">
    <property type="entry name" value="SSD"/>
    <property type="match status" value="1"/>
</dbReference>
<feature type="transmembrane region" description="Helical" evidence="6">
    <location>
        <begin position="303"/>
        <end position="325"/>
    </location>
</feature>
<dbReference type="GO" id="GO:0005886">
    <property type="term" value="C:plasma membrane"/>
    <property type="evidence" value="ECO:0007669"/>
    <property type="project" value="UniProtKB-SubCell"/>
</dbReference>
<dbReference type="InterPro" id="IPR050545">
    <property type="entry name" value="Mycobact_MmpL"/>
</dbReference>
<gene>
    <name evidence="8" type="ORF">ABV300_09035</name>
</gene>
<evidence type="ECO:0000256" key="6">
    <source>
        <dbReference type="SAM" id="Phobius"/>
    </source>
</evidence>
<feature type="domain" description="SSD" evidence="7">
    <location>
        <begin position="233"/>
        <end position="354"/>
    </location>
</feature>
<dbReference type="PANTHER" id="PTHR33406">
    <property type="entry name" value="MEMBRANE PROTEIN MJ1562-RELATED"/>
    <property type="match status" value="1"/>
</dbReference>
<name>A0AAU8GB24_9CHLR</name>
<evidence type="ECO:0000313" key="8">
    <source>
        <dbReference type="EMBL" id="XCH33276.1"/>
    </source>
</evidence>
<organism evidence="8">
    <name type="scientific">Dehalogenimonas sp. 4OHTPN</name>
    <dbReference type="NCBI Taxonomy" id="3166643"/>
    <lineage>
        <taxon>Bacteria</taxon>
        <taxon>Bacillati</taxon>
        <taxon>Chloroflexota</taxon>
        <taxon>Dehalococcoidia</taxon>
        <taxon>Dehalococcoidales</taxon>
        <taxon>Dehalococcoidaceae</taxon>
        <taxon>Dehalogenimonas</taxon>
    </lineage>
</organism>
<keyword evidence="2" id="KW-1003">Cell membrane</keyword>
<evidence type="ECO:0000256" key="1">
    <source>
        <dbReference type="ARBA" id="ARBA00004651"/>
    </source>
</evidence>
<reference evidence="8" key="1">
    <citation type="submission" date="2024-06" db="EMBL/GenBank/DDBJ databases">
        <title>A Novel Isolate, Dehalogenimonas sp. Strain 4OHTPN, Dechlorinates Aromatic 4 Hydroxy chlorothalonil by a Novel Reductive Dehalogenase.</title>
        <authorList>
            <person name="Liu G."/>
        </authorList>
    </citation>
    <scope>NUCLEOTIDE SEQUENCE</scope>
    <source>
        <strain evidence="8">4OHTPN</strain>
    </source>
</reference>
<evidence type="ECO:0000256" key="4">
    <source>
        <dbReference type="ARBA" id="ARBA00022989"/>
    </source>
</evidence>
<feature type="transmembrane region" description="Helical" evidence="6">
    <location>
        <begin position="209"/>
        <end position="242"/>
    </location>
</feature>
<comment type="subcellular location">
    <subcellularLocation>
        <location evidence="1">Cell membrane</location>
        <topology evidence="1">Multi-pass membrane protein</topology>
    </subcellularLocation>
</comment>
<sequence length="781" mass="82737">MADKKGRNTMNLNNGISSLARASARRPWVTIGLWLASLAVSIGLIVTLLGSVLVTEVEVMDNPESRQADTLITDRLAQPIDPEAESTDDEMIIVRSATYTVDSAAYRAGVEKLFADLTALGDGVIKGGVNYYMTQDESLVSADRHSMMIPLLMPENGSDYVDQVYAVGDAFAAANVDFEIFYTGTASFDADTTKLAEETMSKGETIGILVALVVLAVVFGALVAATLPIALGIVAIVAALGLTSLVGQAMDLSFFVTNMVTMMGLAVGIDYSLFIVSRYREERRKGLDKVEAIAVTSRTANKAIFFSGITVVLALVGLLVFPLSIFKSMGIGSILVVVTAIVASMTLLPAIISLLGDRINKVHVPFSARADRKESEAVTGFWAGMVKVVTHKPIISMVIVAGILVAAMAPYFDKNTGMSGISGLPDDLRAKAGFMVLVEEFHIGMDAPAIIAVDGDIDAAATQAAIARLLEDIESNSAFSGASVVPYADKDLAIIYAALAGDPQSLDSMNAVAALRTDYIPAAFAGAPARAMVTGATAGTLDFNATTDQYTPIIFAFVLALSFVILTVAFRSVVIPATAILMNLLSVGAAYGLLVLVFQQGVGASLFGFIQVEVIESWLPLMLFALLFGLSMDYQVFLLSRIRERYLKTGNTADAVAFGLSSTGKLITGAALIMVAVFGGFALGDMVMFQQMGFGLAVAVLVDATLVRCVLVPATMTLLGKANWYLPKWLNWLPNISLGETDETPAASAYHAPHRLPVLPGFGPVPSPALVRIDDQVIDNR</sequence>
<dbReference type="PANTHER" id="PTHR33406:SF13">
    <property type="entry name" value="MEMBRANE PROTEIN YDFJ"/>
    <property type="match status" value="1"/>
</dbReference>
<feature type="transmembrane region" description="Helical" evidence="6">
    <location>
        <begin position="550"/>
        <end position="570"/>
    </location>
</feature>
<evidence type="ECO:0000256" key="2">
    <source>
        <dbReference type="ARBA" id="ARBA00022475"/>
    </source>
</evidence>
<dbReference type="SUPFAM" id="SSF82866">
    <property type="entry name" value="Multidrug efflux transporter AcrB transmembrane domain"/>
    <property type="match status" value="2"/>
</dbReference>